<dbReference type="InterPro" id="IPR017592">
    <property type="entry name" value="Pilus_assmbl_Flp-typ_CpaB"/>
</dbReference>
<dbReference type="Pfam" id="PF08666">
    <property type="entry name" value="SAF"/>
    <property type="match status" value="1"/>
</dbReference>
<evidence type="ECO:0000313" key="4">
    <source>
        <dbReference type="Proteomes" id="UP000246145"/>
    </source>
</evidence>
<comment type="caution">
    <text evidence="3">The sequence shown here is derived from an EMBL/GenBank/DDBJ whole genome shotgun (WGS) entry which is preliminary data.</text>
</comment>
<protein>
    <submittedName>
        <fullName evidence="3">Pilus assembly protein CpaB</fullName>
    </submittedName>
</protein>
<dbReference type="OrthoDB" id="2037472at2"/>
<name>A0A2U1CK77_9BURK</name>
<evidence type="ECO:0000256" key="1">
    <source>
        <dbReference type="SAM" id="MobiDB-lite"/>
    </source>
</evidence>
<proteinExistence type="predicted"/>
<feature type="compositionally biased region" description="Low complexity" evidence="1">
    <location>
        <begin position="258"/>
        <end position="267"/>
    </location>
</feature>
<evidence type="ECO:0000259" key="2">
    <source>
        <dbReference type="SMART" id="SM00858"/>
    </source>
</evidence>
<organism evidence="3 4">
    <name type="scientific">Pusillimonas noertemannii</name>
    <dbReference type="NCBI Taxonomy" id="305977"/>
    <lineage>
        <taxon>Bacteria</taxon>
        <taxon>Pseudomonadati</taxon>
        <taxon>Pseudomonadota</taxon>
        <taxon>Betaproteobacteria</taxon>
        <taxon>Burkholderiales</taxon>
        <taxon>Alcaligenaceae</taxon>
        <taxon>Pusillimonas</taxon>
    </lineage>
</organism>
<feature type="region of interest" description="Disordered" evidence="1">
    <location>
        <begin position="258"/>
        <end position="280"/>
    </location>
</feature>
<dbReference type="AlphaFoldDB" id="A0A2U1CK77"/>
<keyword evidence="4" id="KW-1185">Reference proteome</keyword>
<dbReference type="InterPro" id="IPR031571">
    <property type="entry name" value="RcpC_dom"/>
</dbReference>
<feature type="domain" description="SAF" evidence="2">
    <location>
        <begin position="47"/>
        <end position="111"/>
    </location>
</feature>
<dbReference type="NCBIfam" id="TIGR03177">
    <property type="entry name" value="pilus_cpaB"/>
    <property type="match status" value="1"/>
</dbReference>
<dbReference type="InterPro" id="IPR013974">
    <property type="entry name" value="SAF"/>
</dbReference>
<evidence type="ECO:0000313" key="3">
    <source>
        <dbReference type="EMBL" id="PVY61392.1"/>
    </source>
</evidence>
<dbReference type="Pfam" id="PF16976">
    <property type="entry name" value="RcpC"/>
    <property type="match status" value="1"/>
</dbReference>
<sequence length="315" mass="32835">MRMPLDRRSCIMLAIAVGAGLVAMWAARQHIQGRIHQIEAQARVPTVQRVVAAYDLPAGIRLSSDHLAVRSFPAGLAASDSVAPEAYAVLEGRLLKTPLRAGDAVLAAHAVAEQGLPFSARLGEGRRAITMPIDAINSASGLLEPGDLIDLYVSFDHQGKRITAPLLQGVLVLATGTATDGTEQGGAYGYSTVTLDTAPEDAVKLVAARQGGTITALLRRSDDALSTQRASRGDLASLLGVASAPVAPRAAEPAPVIYGDRPVSRLPSPRPPSDAAPVAGLFDLPHAPELVSAWLNARPDLGLSSLDSDPQSDRP</sequence>
<reference evidence="3 4" key="1">
    <citation type="submission" date="2018-04" db="EMBL/GenBank/DDBJ databases">
        <title>Genomic Encyclopedia of Type Strains, Phase IV (KMG-IV): sequencing the most valuable type-strain genomes for metagenomic binning, comparative biology and taxonomic classification.</title>
        <authorList>
            <person name="Goeker M."/>
        </authorList>
    </citation>
    <scope>NUCLEOTIDE SEQUENCE [LARGE SCALE GENOMIC DNA]</scope>
    <source>
        <strain evidence="3 4">DSM 10065</strain>
    </source>
</reference>
<accession>A0A2U1CK77</accession>
<dbReference type="Proteomes" id="UP000246145">
    <property type="component" value="Unassembled WGS sequence"/>
</dbReference>
<dbReference type="EMBL" id="QEKO01000004">
    <property type="protein sequence ID" value="PVY61392.1"/>
    <property type="molecule type" value="Genomic_DNA"/>
</dbReference>
<dbReference type="SMART" id="SM00858">
    <property type="entry name" value="SAF"/>
    <property type="match status" value="1"/>
</dbReference>
<gene>
    <name evidence="3" type="ORF">C7440_2943</name>
</gene>
<dbReference type="STRING" id="1231391.GCA_000308195_00880"/>
<dbReference type="CDD" id="cd11614">
    <property type="entry name" value="SAF_CpaB_FlgA_like"/>
    <property type="match status" value="1"/>
</dbReference>